<evidence type="ECO:0000313" key="3">
    <source>
        <dbReference type="EMBL" id="KAF5197945.1"/>
    </source>
</evidence>
<gene>
    <name evidence="3" type="ORF">FRX31_012471</name>
</gene>
<dbReference type="EMBL" id="JABWDY010013977">
    <property type="protein sequence ID" value="KAF5197945.1"/>
    <property type="molecule type" value="Genomic_DNA"/>
</dbReference>
<feature type="compositionally biased region" description="Polar residues" evidence="1">
    <location>
        <begin position="64"/>
        <end position="81"/>
    </location>
</feature>
<organism evidence="3 4">
    <name type="scientific">Thalictrum thalictroides</name>
    <name type="common">Rue-anemone</name>
    <name type="synonym">Anemone thalictroides</name>
    <dbReference type="NCBI Taxonomy" id="46969"/>
    <lineage>
        <taxon>Eukaryota</taxon>
        <taxon>Viridiplantae</taxon>
        <taxon>Streptophyta</taxon>
        <taxon>Embryophyta</taxon>
        <taxon>Tracheophyta</taxon>
        <taxon>Spermatophyta</taxon>
        <taxon>Magnoliopsida</taxon>
        <taxon>Ranunculales</taxon>
        <taxon>Ranunculaceae</taxon>
        <taxon>Thalictroideae</taxon>
        <taxon>Thalictrum</taxon>
    </lineage>
</organism>
<keyword evidence="4" id="KW-1185">Reference proteome</keyword>
<evidence type="ECO:0000256" key="1">
    <source>
        <dbReference type="SAM" id="MobiDB-lite"/>
    </source>
</evidence>
<feature type="chain" id="PRO_5029620917" evidence="2">
    <location>
        <begin position="28"/>
        <end position="129"/>
    </location>
</feature>
<sequence>MMVAIVSFICHTLVILISMLRLTMTEAETTRFLKGQHPEGQTTSWDPSMQAGRPSFVSVPATFPGQTYQTAGPSYSSSGNMQGSQSLQPPGQGPSGGSPAPQIMPQYGHHSNFRPGGPPQVGQPPYYSQ</sequence>
<reference evidence="3 4" key="1">
    <citation type="submission" date="2020-06" db="EMBL/GenBank/DDBJ databases">
        <title>Transcriptomic and genomic resources for Thalictrum thalictroides and T. hernandezii: Facilitating candidate gene discovery in an emerging model plant lineage.</title>
        <authorList>
            <person name="Arias T."/>
            <person name="Riano-Pachon D.M."/>
            <person name="Di Stilio V.S."/>
        </authorList>
    </citation>
    <scope>NUCLEOTIDE SEQUENCE [LARGE SCALE GENOMIC DNA]</scope>
    <source>
        <strain evidence="4">cv. WT478/WT964</strain>
        <tissue evidence="3">Leaves</tissue>
    </source>
</reference>
<keyword evidence="2" id="KW-0732">Signal</keyword>
<accession>A0A7J6WNB4</accession>
<comment type="caution">
    <text evidence="3">The sequence shown here is derived from an EMBL/GenBank/DDBJ whole genome shotgun (WGS) entry which is preliminary data.</text>
</comment>
<name>A0A7J6WNB4_THATH</name>
<evidence type="ECO:0000256" key="2">
    <source>
        <dbReference type="SAM" id="SignalP"/>
    </source>
</evidence>
<feature type="signal peptide" evidence="2">
    <location>
        <begin position="1"/>
        <end position="27"/>
    </location>
</feature>
<dbReference type="AlphaFoldDB" id="A0A7J6WNB4"/>
<evidence type="ECO:0000313" key="4">
    <source>
        <dbReference type="Proteomes" id="UP000554482"/>
    </source>
</evidence>
<dbReference type="Proteomes" id="UP000554482">
    <property type="component" value="Unassembled WGS sequence"/>
</dbReference>
<feature type="region of interest" description="Disordered" evidence="1">
    <location>
        <begin position="33"/>
        <end position="129"/>
    </location>
</feature>
<proteinExistence type="predicted"/>
<protein>
    <submittedName>
        <fullName evidence="3">Uncharacterized protein</fullName>
    </submittedName>
</protein>